<evidence type="ECO:0000256" key="2">
    <source>
        <dbReference type="ARBA" id="ARBA00022741"/>
    </source>
</evidence>
<dbReference type="SUPFAM" id="SSF52540">
    <property type="entry name" value="P-loop containing nucleoside triphosphate hydrolases"/>
    <property type="match status" value="1"/>
</dbReference>
<dbReference type="Gramene" id="rna-AYBTSS11_LOCUS1597">
    <property type="protein sequence ID" value="CAJ1838740.1"/>
    <property type="gene ID" value="gene-AYBTSS11_LOCUS1597"/>
</dbReference>
<organism evidence="6 7">
    <name type="scientific">Sphenostylis stenocarpa</name>
    <dbReference type="NCBI Taxonomy" id="92480"/>
    <lineage>
        <taxon>Eukaryota</taxon>
        <taxon>Viridiplantae</taxon>
        <taxon>Streptophyta</taxon>
        <taxon>Embryophyta</taxon>
        <taxon>Tracheophyta</taxon>
        <taxon>Spermatophyta</taxon>
        <taxon>Magnoliopsida</taxon>
        <taxon>eudicotyledons</taxon>
        <taxon>Gunneridae</taxon>
        <taxon>Pentapetalae</taxon>
        <taxon>rosids</taxon>
        <taxon>fabids</taxon>
        <taxon>Fabales</taxon>
        <taxon>Fabaceae</taxon>
        <taxon>Papilionoideae</taxon>
        <taxon>50 kb inversion clade</taxon>
        <taxon>NPAAA clade</taxon>
        <taxon>indigoferoid/millettioid clade</taxon>
        <taxon>Phaseoleae</taxon>
        <taxon>Sphenostylis</taxon>
    </lineage>
</organism>
<keyword evidence="3" id="KW-0611">Plant defense</keyword>
<reference evidence="6" key="1">
    <citation type="submission" date="2023-10" db="EMBL/GenBank/DDBJ databases">
        <authorList>
            <person name="Domelevo Entfellner J.-B."/>
        </authorList>
    </citation>
    <scope>NUCLEOTIDE SEQUENCE</scope>
</reference>
<name>A0AA86V5Y7_9FABA</name>
<dbReference type="Gene3D" id="3.40.50.300">
    <property type="entry name" value="P-loop containing nucleotide triphosphate hydrolases"/>
    <property type="match status" value="2"/>
</dbReference>
<feature type="domain" description="NB-ARC" evidence="4">
    <location>
        <begin position="157"/>
        <end position="222"/>
    </location>
</feature>
<sequence>MAIVVVEFLLQNLSRLLEDEFTLLSGVEEKIKSLCNELKFIDIFLKRSEGKCNDEVLKEVERFIVLHKFNAEIESIRSRIEEIYENRERYGIREGEFQSDEAAAAESLRRRRRDVEEEDVQLIMESDSRRKVIPIIGMGVLGKTTLARKIYNNNQKTSDGGEELGEEELKKKVAEGLKGKKYLVVLDDIWKTKVWDEVKSAFPDDRTGSRILITSREKEVATM</sequence>
<accession>A0AA86V5Y7</accession>
<dbReference type="InterPro" id="IPR044974">
    <property type="entry name" value="Disease_R_plants"/>
</dbReference>
<dbReference type="GO" id="GO:0043531">
    <property type="term" value="F:ADP binding"/>
    <property type="evidence" value="ECO:0007669"/>
    <property type="project" value="InterPro"/>
</dbReference>
<dbReference type="Pfam" id="PF00931">
    <property type="entry name" value="NB-ARC"/>
    <property type="match status" value="1"/>
</dbReference>
<dbReference type="GO" id="GO:0098542">
    <property type="term" value="P:defense response to other organism"/>
    <property type="evidence" value="ECO:0007669"/>
    <property type="project" value="TreeGrafter"/>
</dbReference>
<dbReference type="InterPro" id="IPR041118">
    <property type="entry name" value="Rx_N"/>
</dbReference>
<evidence type="ECO:0000259" key="5">
    <source>
        <dbReference type="Pfam" id="PF18052"/>
    </source>
</evidence>
<keyword evidence="2" id="KW-0547">Nucleotide-binding</keyword>
<keyword evidence="7" id="KW-1185">Reference proteome</keyword>
<protein>
    <submittedName>
        <fullName evidence="6">Uncharacterized protein</fullName>
    </submittedName>
</protein>
<gene>
    <name evidence="6" type="ORF">AYBTSS11_LOCUS1597</name>
</gene>
<evidence type="ECO:0000256" key="1">
    <source>
        <dbReference type="ARBA" id="ARBA00022737"/>
    </source>
</evidence>
<evidence type="ECO:0000313" key="6">
    <source>
        <dbReference type="EMBL" id="CAJ1838740.1"/>
    </source>
</evidence>
<keyword evidence="1" id="KW-0677">Repeat</keyword>
<evidence type="ECO:0000313" key="7">
    <source>
        <dbReference type="Proteomes" id="UP001189624"/>
    </source>
</evidence>
<dbReference type="InterPro" id="IPR027417">
    <property type="entry name" value="P-loop_NTPase"/>
</dbReference>
<evidence type="ECO:0000259" key="4">
    <source>
        <dbReference type="Pfam" id="PF00931"/>
    </source>
</evidence>
<evidence type="ECO:0000256" key="3">
    <source>
        <dbReference type="ARBA" id="ARBA00022821"/>
    </source>
</evidence>
<dbReference type="Proteomes" id="UP001189624">
    <property type="component" value="Chromosome 1"/>
</dbReference>
<feature type="domain" description="Disease resistance N-terminal" evidence="5">
    <location>
        <begin position="5"/>
        <end position="55"/>
    </location>
</feature>
<dbReference type="EMBL" id="OY731398">
    <property type="protein sequence ID" value="CAJ1838740.1"/>
    <property type="molecule type" value="Genomic_DNA"/>
</dbReference>
<dbReference type="PANTHER" id="PTHR23155">
    <property type="entry name" value="DISEASE RESISTANCE PROTEIN RP"/>
    <property type="match status" value="1"/>
</dbReference>
<proteinExistence type="predicted"/>
<dbReference type="Gene3D" id="1.20.5.4130">
    <property type="match status" value="1"/>
</dbReference>
<dbReference type="AlphaFoldDB" id="A0AA86V5Y7"/>
<dbReference type="Pfam" id="PF18052">
    <property type="entry name" value="Rx_N"/>
    <property type="match status" value="1"/>
</dbReference>
<dbReference type="InterPro" id="IPR002182">
    <property type="entry name" value="NB-ARC"/>
</dbReference>
<dbReference type="PANTHER" id="PTHR23155:SF1193">
    <property type="entry name" value="DISEASE RESISTANCE PROTEIN RPP13-RELATED"/>
    <property type="match status" value="1"/>
</dbReference>